<dbReference type="AlphaFoldDB" id="A0A4Y2P6V7"/>
<organism evidence="1 2">
    <name type="scientific">Araneus ventricosus</name>
    <name type="common">Orbweaver spider</name>
    <name type="synonym">Epeira ventricosa</name>
    <dbReference type="NCBI Taxonomy" id="182803"/>
    <lineage>
        <taxon>Eukaryota</taxon>
        <taxon>Metazoa</taxon>
        <taxon>Ecdysozoa</taxon>
        <taxon>Arthropoda</taxon>
        <taxon>Chelicerata</taxon>
        <taxon>Arachnida</taxon>
        <taxon>Araneae</taxon>
        <taxon>Araneomorphae</taxon>
        <taxon>Entelegynae</taxon>
        <taxon>Araneoidea</taxon>
        <taxon>Araneidae</taxon>
        <taxon>Araneus</taxon>
    </lineage>
</organism>
<reference evidence="1 2" key="1">
    <citation type="journal article" date="2019" name="Sci. Rep.">
        <title>Orb-weaving spider Araneus ventricosus genome elucidates the spidroin gene catalogue.</title>
        <authorList>
            <person name="Kono N."/>
            <person name="Nakamura H."/>
            <person name="Ohtoshi R."/>
            <person name="Moran D.A.P."/>
            <person name="Shinohara A."/>
            <person name="Yoshida Y."/>
            <person name="Fujiwara M."/>
            <person name="Mori M."/>
            <person name="Tomita M."/>
            <person name="Arakawa K."/>
        </authorList>
    </citation>
    <scope>NUCLEOTIDE SEQUENCE [LARGE SCALE GENOMIC DNA]</scope>
</reference>
<evidence type="ECO:0000313" key="1">
    <source>
        <dbReference type="EMBL" id="GBN47648.1"/>
    </source>
</evidence>
<proteinExistence type="predicted"/>
<dbReference type="Proteomes" id="UP000499080">
    <property type="component" value="Unassembled WGS sequence"/>
</dbReference>
<protein>
    <submittedName>
        <fullName evidence="1">Uncharacterized protein</fullName>
    </submittedName>
</protein>
<evidence type="ECO:0000313" key="2">
    <source>
        <dbReference type="Proteomes" id="UP000499080"/>
    </source>
</evidence>
<dbReference type="EMBL" id="BGPR01010712">
    <property type="protein sequence ID" value="GBN47648.1"/>
    <property type="molecule type" value="Genomic_DNA"/>
</dbReference>
<name>A0A4Y2P6V7_ARAVE</name>
<sequence length="79" mass="9085">MAHKTLQPDLSVKKVTCLQMVKQIPTEDDSIAIYLDAEVTEYSYQETDSESDMEENPVHEECRESNSNINSRIIHPFVL</sequence>
<accession>A0A4Y2P6V7</accession>
<keyword evidence="2" id="KW-1185">Reference proteome</keyword>
<gene>
    <name evidence="1" type="ORF">AVEN_208469_1</name>
</gene>
<comment type="caution">
    <text evidence="1">The sequence shown here is derived from an EMBL/GenBank/DDBJ whole genome shotgun (WGS) entry which is preliminary data.</text>
</comment>